<dbReference type="CDD" id="cd15457">
    <property type="entry name" value="NADAR"/>
    <property type="match status" value="1"/>
</dbReference>
<feature type="compositionally biased region" description="Acidic residues" evidence="1">
    <location>
        <begin position="1215"/>
        <end position="1224"/>
    </location>
</feature>
<protein>
    <submittedName>
        <fullName evidence="2">2324_t:CDS:1</fullName>
    </submittedName>
</protein>
<dbReference type="Gene3D" id="1.10.357.40">
    <property type="entry name" value="YbiA-like"/>
    <property type="match status" value="1"/>
</dbReference>
<dbReference type="AlphaFoldDB" id="A0A9N9BNB5"/>
<feature type="region of interest" description="Disordered" evidence="1">
    <location>
        <begin position="1192"/>
        <end position="1231"/>
    </location>
</feature>
<comment type="caution">
    <text evidence="2">The sequence shown here is derived from an EMBL/GenBank/DDBJ whole genome shotgun (WGS) entry which is preliminary data.</text>
</comment>
<accession>A0A9N9BNB5</accession>
<keyword evidence="3" id="KW-1185">Reference proteome</keyword>
<evidence type="ECO:0000256" key="1">
    <source>
        <dbReference type="SAM" id="MobiDB-lite"/>
    </source>
</evidence>
<dbReference type="EMBL" id="CAJVPL010001500">
    <property type="protein sequence ID" value="CAG8574076.1"/>
    <property type="molecule type" value="Genomic_DNA"/>
</dbReference>
<evidence type="ECO:0000313" key="3">
    <source>
        <dbReference type="Proteomes" id="UP000789831"/>
    </source>
</evidence>
<evidence type="ECO:0000313" key="2">
    <source>
        <dbReference type="EMBL" id="CAG8574076.1"/>
    </source>
</evidence>
<proteinExistence type="predicted"/>
<gene>
    <name evidence="2" type="ORF">AGERDE_LOCUS7787</name>
</gene>
<dbReference type="Proteomes" id="UP000789831">
    <property type="component" value="Unassembled WGS sequence"/>
</dbReference>
<name>A0A9N9BNB5_9GLOM</name>
<reference evidence="2" key="1">
    <citation type="submission" date="2021-06" db="EMBL/GenBank/DDBJ databases">
        <authorList>
            <person name="Kallberg Y."/>
            <person name="Tangrot J."/>
            <person name="Rosling A."/>
        </authorList>
    </citation>
    <scope>NUCLEOTIDE SEQUENCE</scope>
    <source>
        <strain evidence="2">MT106</strain>
    </source>
</reference>
<dbReference type="OrthoDB" id="206452at2759"/>
<sequence length="1231" mass="140143">MFKDKILNKALDATATRIAAINQRREEIKEKLTRPGEKKLSKIILTLRPPATPQSRKLTYADDGEKKEVRGGGGFQLTFSGEIVSCEVKSDIFTTEEQSREFTNFMAKFGENENELRVLTKEADSGEVIKFYHQYQPYYEFTNFAPNLPINDFPSVAGYENLAGREKVEEFRKLKSASEAFELKKRCGQTVKVEQKVRQNPTLAKTLLTTNYRIIIEDTQSDTKWLDGTDKPEKLRDDCWGNAPLHRRNKQEAELATFDRDSLTLLGHPYLETRKADEEIKQLEAEIQAKVVAELKEKLSKTKIMSKRVEKYENLIKSLRDGSKTTEGGKILELISENTSLSSSEYKLSGELVEIHEEFNGAAEDFSIGEEAKLKAIFAARKSEEKSKKTPTSEGSGVRTETGDIANYLEPLEEIITNWKNQVATIIAEANLTNEEGEPTKAQEEFELILQEFLLSKVKLLKEIDLENPSLVMASLGEIIRTNFSVEPESKTYPYSYIITKKLFEAKLKGIEQVLSLPKSSHGKANNLRKNTKIATEPAKELLARYSLKLVNPESELTQRILSKVLVRRLLEGTEGILNEPQQTVESWEQKLLNSQRVALTKLEELEKKEINLGGRNLDFVAITQRKCPSQMRGRSNEESKFFPGKSAPTLTNCRLSLPSQQLSSQMKENRDKVLLEKINYQEFIFQPALVEQKGEEETLVRPAIILEGKENSEKVAAEELRLLDLLRAKETELDSATPLLTSEIIRERQETGEKIKLSQQVRPLAKELNEYSLGYKVIVSGKLVVAREEEGRFKKIISPAMREKLNSFLPEDKKVGLDLGEISNKERNNAIVNEALEFLQEIINSEEAKTARVSVVYQEGSEYEAEEFASISVGELELAKIRIDGGGTKKSEEGTVILEEPSSLVIGGDLFDETDHTSDEKAEEKTLAELLTEEKNLANYGIPELDNLFQAWKVYIQPQFSSSEEAKEAEKISAEIKDWLEIFIERLITITQPDNLKSESMKRASQLIEEFLYPVSHTEKYKYQDQLIEIVGELYIDNNKTNIFHSFMMNRMDFPHNRTNKLKFNLANCYQQIIATARDEDLAKFLKARKKIVLAEEPPQKKIRTEDKSKVGSELGVKKTPTGDFLSFILLRAIRIRKNILNKKSVENEEKLLLEVLGLESNQPKKISYLLFEPEALVKLGGDNLLAQEEITKKDRPVEEVEDEETDNHYTDSEREEESEPDDALPKLND</sequence>
<dbReference type="SUPFAM" id="SSF143990">
    <property type="entry name" value="YbiA-like"/>
    <property type="match status" value="1"/>
</dbReference>
<organism evidence="2 3">
    <name type="scientific">Ambispora gerdemannii</name>
    <dbReference type="NCBI Taxonomy" id="144530"/>
    <lineage>
        <taxon>Eukaryota</taxon>
        <taxon>Fungi</taxon>
        <taxon>Fungi incertae sedis</taxon>
        <taxon>Mucoromycota</taxon>
        <taxon>Glomeromycotina</taxon>
        <taxon>Glomeromycetes</taxon>
        <taxon>Archaeosporales</taxon>
        <taxon>Ambisporaceae</taxon>
        <taxon>Ambispora</taxon>
    </lineage>
</organism>
<dbReference type="InterPro" id="IPR012816">
    <property type="entry name" value="NADAR"/>
</dbReference>
<dbReference type="InterPro" id="IPR037238">
    <property type="entry name" value="YbiA-like_sf"/>
</dbReference>